<dbReference type="EMBL" id="CP080507">
    <property type="protein sequence ID" value="QYM77665.1"/>
    <property type="molecule type" value="Genomic_DNA"/>
</dbReference>
<sequence length="132" mass="14808">MTLPGPLLIVDDESHVRKFLQILVRQLGITHCLEAANGEEALEIYARERPAVVLLDISMPVLDGLATLQRLREIDPDAIVVMLTSMTNRQSVEEALRHGAANYIRKDTPKEEVMTALRETLEEYFPSQPSSP</sequence>
<dbReference type="KEGG" id="ole:K0B96_10040"/>
<dbReference type="SMART" id="SM00448">
    <property type="entry name" value="REC"/>
    <property type="match status" value="1"/>
</dbReference>
<dbReference type="Proteomes" id="UP000825051">
    <property type="component" value="Chromosome"/>
</dbReference>
<evidence type="ECO:0000259" key="2">
    <source>
        <dbReference type="PROSITE" id="PS50110"/>
    </source>
</evidence>
<dbReference type="GO" id="GO:0000160">
    <property type="term" value="P:phosphorelay signal transduction system"/>
    <property type="evidence" value="ECO:0007669"/>
    <property type="project" value="InterPro"/>
</dbReference>
<dbReference type="PANTHER" id="PTHR43228">
    <property type="entry name" value="TWO-COMPONENT RESPONSE REGULATOR"/>
    <property type="match status" value="1"/>
</dbReference>
<feature type="domain" description="Response regulatory" evidence="2">
    <location>
        <begin position="6"/>
        <end position="121"/>
    </location>
</feature>
<feature type="modified residue" description="4-aspartylphosphate" evidence="1">
    <location>
        <position position="56"/>
    </location>
</feature>
<keyword evidence="1" id="KW-0597">Phosphoprotein</keyword>
<dbReference type="CDD" id="cd17536">
    <property type="entry name" value="REC_YesN-like"/>
    <property type="match status" value="1"/>
</dbReference>
<accession>A0A8F9XFZ8</accession>
<protein>
    <submittedName>
        <fullName evidence="3">Response regulator</fullName>
    </submittedName>
</protein>
<gene>
    <name evidence="3" type="ORF">K0B96_10040</name>
</gene>
<dbReference type="InterPro" id="IPR001789">
    <property type="entry name" value="Sig_transdc_resp-reg_receiver"/>
</dbReference>
<dbReference type="InterPro" id="IPR011006">
    <property type="entry name" value="CheY-like_superfamily"/>
</dbReference>
<evidence type="ECO:0000313" key="3">
    <source>
        <dbReference type="EMBL" id="QYM77665.1"/>
    </source>
</evidence>
<dbReference type="AlphaFoldDB" id="A0A8F9XFZ8"/>
<reference evidence="3" key="1">
    <citation type="submission" date="2021-08" db="EMBL/GenBank/DDBJ databases">
        <title>Genome of a novel bacterium of the phylum Verrucomicrobia, Oleiharenicola sp. KSB-15.</title>
        <authorList>
            <person name="Chung J.-H."/>
            <person name="Ahn J.-H."/>
            <person name="Yoon Y."/>
            <person name="Kim D.-Y."/>
            <person name="An S.-H."/>
            <person name="Park I."/>
            <person name="Yeon J."/>
        </authorList>
    </citation>
    <scope>NUCLEOTIDE SEQUENCE</scope>
    <source>
        <strain evidence="3">KSB-15</strain>
    </source>
</reference>
<keyword evidence="4" id="KW-1185">Reference proteome</keyword>
<evidence type="ECO:0000256" key="1">
    <source>
        <dbReference type="PROSITE-ProRule" id="PRU00169"/>
    </source>
</evidence>
<dbReference type="PANTHER" id="PTHR43228:SF1">
    <property type="entry name" value="TWO-COMPONENT RESPONSE REGULATOR ARR22"/>
    <property type="match status" value="1"/>
</dbReference>
<proteinExistence type="predicted"/>
<dbReference type="SUPFAM" id="SSF52172">
    <property type="entry name" value="CheY-like"/>
    <property type="match status" value="1"/>
</dbReference>
<name>A0A8F9XFZ8_9BACT</name>
<organism evidence="3 4">
    <name type="scientific">Horticoccus luteus</name>
    <dbReference type="NCBI Taxonomy" id="2862869"/>
    <lineage>
        <taxon>Bacteria</taxon>
        <taxon>Pseudomonadati</taxon>
        <taxon>Verrucomicrobiota</taxon>
        <taxon>Opitutia</taxon>
        <taxon>Opitutales</taxon>
        <taxon>Opitutaceae</taxon>
        <taxon>Horticoccus</taxon>
    </lineage>
</organism>
<dbReference type="Pfam" id="PF00072">
    <property type="entry name" value="Response_reg"/>
    <property type="match status" value="1"/>
</dbReference>
<dbReference type="Gene3D" id="3.40.50.2300">
    <property type="match status" value="1"/>
</dbReference>
<dbReference type="InterPro" id="IPR052048">
    <property type="entry name" value="ST_Response_Regulator"/>
</dbReference>
<dbReference type="RefSeq" id="WP_220160770.1">
    <property type="nucleotide sequence ID" value="NZ_CP080507.1"/>
</dbReference>
<dbReference type="PROSITE" id="PS50110">
    <property type="entry name" value="RESPONSE_REGULATORY"/>
    <property type="match status" value="1"/>
</dbReference>
<evidence type="ECO:0000313" key="4">
    <source>
        <dbReference type="Proteomes" id="UP000825051"/>
    </source>
</evidence>